<protein>
    <submittedName>
        <fullName evidence="2">Membrane protein</fullName>
    </submittedName>
</protein>
<feature type="transmembrane region" description="Helical" evidence="1">
    <location>
        <begin position="12"/>
        <end position="38"/>
    </location>
</feature>
<dbReference type="STRING" id="1449350.OCH239_01875"/>
<feature type="transmembrane region" description="Helical" evidence="1">
    <location>
        <begin position="50"/>
        <end position="71"/>
    </location>
</feature>
<keyword evidence="1" id="KW-1133">Transmembrane helix</keyword>
<dbReference type="RefSeq" id="WP_037257764.1">
    <property type="nucleotide sequence ID" value="NZ_JALZ01000001.1"/>
</dbReference>
<feature type="transmembrane region" description="Helical" evidence="1">
    <location>
        <begin position="95"/>
        <end position="121"/>
    </location>
</feature>
<gene>
    <name evidence="2" type="ORF">OCH239_01875</name>
</gene>
<dbReference type="eggNOG" id="ENOG50330P3">
    <property type="taxonomic scope" value="Bacteria"/>
</dbReference>
<dbReference type="EMBL" id="JALZ01000001">
    <property type="protein sequence ID" value="ETX16597.1"/>
    <property type="molecule type" value="Genomic_DNA"/>
</dbReference>
<reference evidence="2 3" key="1">
    <citation type="submission" date="2014-01" db="EMBL/GenBank/DDBJ databases">
        <title>Roseivivax halodurans JCM 10272 Genome Sequencing.</title>
        <authorList>
            <person name="Lai Q."/>
            <person name="Li G."/>
            <person name="Shao Z."/>
        </authorList>
    </citation>
    <scope>NUCLEOTIDE SEQUENCE [LARGE SCALE GENOMIC DNA]</scope>
    <source>
        <strain evidence="2 3">JCM 10272</strain>
    </source>
</reference>
<keyword evidence="1" id="KW-0812">Transmembrane</keyword>
<name>X7EL01_9RHOB</name>
<evidence type="ECO:0000313" key="3">
    <source>
        <dbReference type="Proteomes" id="UP000022447"/>
    </source>
</evidence>
<dbReference type="Proteomes" id="UP000022447">
    <property type="component" value="Unassembled WGS sequence"/>
</dbReference>
<organism evidence="2 3">
    <name type="scientific">Roseivivax halodurans JCM 10272</name>
    <dbReference type="NCBI Taxonomy" id="1449350"/>
    <lineage>
        <taxon>Bacteria</taxon>
        <taxon>Pseudomonadati</taxon>
        <taxon>Pseudomonadota</taxon>
        <taxon>Alphaproteobacteria</taxon>
        <taxon>Rhodobacterales</taxon>
        <taxon>Roseobacteraceae</taxon>
        <taxon>Roseivivax</taxon>
    </lineage>
</organism>
<comment type="caution">
    <text evidence="2">The sequence shown here is derived from an EMBL/GenBank/DDBJ whole genome shotgun (WGS) entry which is preliminary data.</text>
</comment>
<evidence type="ECO:0000313" key="2">
    <source>
        <dbReference type="EMBL" id="ETX16597.1"/>
    </source>
</evidence>
<dbReference type="AlphaFoldDB" id="X7EL01"/>
<proteinExistence type="predicted"/>
<keyword evidence="1" id="KW-0472">Membrane</keyword>
<keyword evidence="3" id="KW-1185">Reference proteome</keyword>
<sequence length="125" mass="14017">MSWPKILDRHQSLWFLITGPTLWALHFCTVYAMTAIYCEKLGDEAGPLRLGILGVTLGALVLIGITAWLSWRQWDYTDDWDYEHDGLTVEDRREFIGHAGFLLCVVSVIGVIYVALPAAFVGSCV</sequence>
<accession>X7EL01</accession>
<evidence type="ECO:0000256" key="1">
    <source>
        <dbReference type="SAM" id="Phobius"/>
    </source>
</evidence>